<dbReference type="Gene3D" id="2.40.33.20">
    <property type="entry name" value="PK beta-barrel domain-like"/>
    <property type="match status" value="1"/>
</dbReference>
<feature type="domain" description="MOSC" evidence="1">
    <location>
        <begin position="31"/>
        <end position="166"/>
    </location>
</feature>
<protein>
    <submittedName>
        <fullName evidence="2">MOSC domain-containing protein</fullName>
    </submittedName>
</protein>
<dbReference type="EMBL" id="JBHTGQ010000001">
    <property type="protein sequence ID" value="MFC7748388.1"/>
    <property type="molecule type" value="Genomic_DNA"/>
</dbReference>
<dbReference type="PROSITE" id="PS51340">
    <property type="entry name" value="MOSC"/>
    <property type="match status" value="1"/>
</dbReference>
<name>A0ABW2UYN0_9BACL</name>
<dbReference type="InterPro" id="IPR005163">
    <property type="entry name" value="Tri_helical_YiiM-like"/>
</dbReference>
<dbReference type="InterPro" id="IPR005302">
    <property type="entry name" value="MoCF_Sase_C"/>
</dbReference>
<reference evidence="3" key="1">
    <citation type="journal article" date="2019" name="Int. J. Syst. Evol. Microbiol.">
        <title>The Global Catalogue of Microorganisms (GCM) 10K type strain sequencing project: providing services to taxonomists for standard genome sequencing and annotation.</title>
        <authorList>
            <consortium name="The Broad Institute Genomics Platform"/>
            <consortium name="The Broad Institute Genome Sequencing Center for Infectious Disease"/>
            <person name="Wu L."/>
            <person name="Ma J."/>
        </authorList>
    </citation>
    <scope>NUCLEOTIDE SEQUENCE [LARGE SCALE GENOMIC DNA]</scope>
    <source>
        <strain evidence="3">JCM 18657</strain>
    </source>
</reference>
<dbReference type="InterPro" id="IPR052353">
    <property type="entry name" value="Benzoxazolinone_Detox_Enz"/>
</dbReference>
<gene>
    <name evidence="2" type="ORF">ACFQWB_00315</name>
</gene>
<dbReference type="Pfam" id="PF03473">
    <property type="entry name" value="MOSC"/>
    <property type="match status" value="1"/>
</dbReference>
<dbReference type="SUPFAM" id="SSF50800">
    <property type="entry name" value="PK beta-barrel domain-like"/>
    <property type="match status" value="1"/>
</dbReference>
<dbReference type="PANTHER" id="PTHR30212:SF4">
    <property type="entry name" value="MOSC DOMAIN-CONTAINING PROTEIN"/>
    <property type="match status" value="1"/>
</dbReference>
<dbReference type="Pfam" id="PF03475">
    <property type="entry name" value="YiiM_3-alpha"/>
    <property type="match status" value="1"/>
</dbReference>
<organism evidence="2 3">
    <name type="scientific">Paenibacillus thermoaerophilus</name>
    <dbReference type="NCBI Taxonomy" id="1215385"/>
    <lineage>
        <taxon>Bacteria</taxon>
        <taxon>Bacillati</taxon>
        <taxon>Bacillota</taxon>
        <taxon>Bacilli</taxon>
        <taxon>Bacillales</taxon>
        <taxon>Paenibacillaceae</taxon>
        <taxon>Paenibacillus</taxon>
    </lineage>
</organism>
<dbReference type="RefSeq" id="WP_138789441.1">
    <property type="nucleotide sequence ID" value="NZ_JBHTGQ010000001.1"/>
</dbReference>
<accession>A0ABW2UYN0</accession>
<evidence type="ECO:0000313" key="3">
    <source>
        <dbReference type="Proteomes" id="UP001596528"/>
    </source>
</evidence>
<sequence>MSSYRIVAVNVGKPAELRHQGKPVPSGICKSPVAQPVYLSCAGFEGDGQADLVNHGGPDKALCVYIWDHYPHWERVLGRCLEPGAFGENLTVSGFRESDVRIGDTFRLGDALVQISQPRQPCFKLAARYQRESMPAEVAQTGYTGFYLRVLEEGVVDPAGAVLEPVGTDPQGMTVAEAHAIMYFRKTDKDAIRKLLAVDALAQSWRQTLERRLARLEAEPPQG</sequence>
<evidence type="ECO:0000313" key="2">
    <source>
        <dbReference type="EMBL" id="MFC7748388.1"/>
    </source>
</evidence>
<comment type="caution">
    <text evidence="2">The sequence shown here is derived from an EMBL/GenBank/DDBJ whole genome shotgun (WGS) entry which is preliminary data.</text>
</comment>
<keyword evidence="3" id="KW-1185">Reference proteome</keyword>
<dbReference type="Proteomes" id="UP001596528">
    <property type="component" value="Unassembled WGS sequence"/>
</dbReference>
<proteinExistence type="predicted"/>
<dbReference type="InterPro" id="IPR011037">
    <property type="entry name" value="Pyrv_Knase-like_insert_dom_sf"/>
</dbReference>
<evidence type="ECO:0000259" key="1">
    <source>
        <dbReference type="PROSITE" id="PS51340"/>
    </source>
</evidence>
<dbReference type="PANTHER" id="PTHR30212">
    <property type="entry name" value="PROTEIN YIIM"/>
    <property type="match status" value="1"/>
</dbReference>